<comment type="caution">
    <text evidence="2">The sequence shown here is derived from an EMBL/GenBank/DDBJ whole genome shotgun (WGS) entry which is preliminary data.</text>
</comment>
<feature type="transmembrane region" description="Helical" evidence="1">
    <location>
        <begin position="26"/>
        <end position="45"/>
    </location>
</feature>
<reference evidence="2" key="1">
    <citation type="submission" date="2009-09" db="EMBL/GenBank/DDBJ databases">
        <authorList>
            <person name="Weinstock G."/>
            <person name="Sodergren E."/>
            <person name="Clifton S."/>
            <person name="Fulton L."/>
            <person name="Fulton B."/>
            <person name="Courtney L."/>
            <person name="Fronick C."/>
            <person name="Harrison M."/>
            <person name="Strong C."/>
            <person name="Farmer C."/>
            <person name="Delahaunty K."/>
            <person name="Markovic C."/>
            <person name="Hall O."/>
            <person name="Minx P."/>
            <person name="Tomlinson C."/>
            <person name="Mitreva M."/>
            <person name="Nelson J."/>
            <person name="Hou S."/>
            <person name="Wollam A."/>
            <person name="Pepin K.H."/>
            <person name="Johnson M."/>
            <person name="Bhonagiri V."/>
            <person name="Nash W.E."/>
            <person name="Warren W."/>
            <person name="Chinwalla A."/>
            <person name="Mardis E.R."/>
            <person name="Wilson R.K."/>
        </authorList>
    </citation>
    <scope>NUCLEOTIDE SEQUENCE [LARGE SCALE GENOMIC DNA]</scope>
    <source>
        <strain evidence="2">DSM 15470</strain>
    </source>
</reference>
<keyword evidence="1" id="KW-0812">Transmembrane</keyword>
<keyword evidence="3" id="KW-1185">Reference proteome</keyword>
<evidence type="ECO:0000313" key="3">
    <source>
        <dbReference type="Proteomes" id="UP000004736"/>
    </source>
</evidence>
<dbReference type="AlphaFoldDB" id="C9LP43"/>
<proteinExistence type="predicted"/>
<dbReference type="EMBL" id="ACIM02000001">
    <property type="protein sequence ID" value="EEW97329.1"/>
    <property type="molecule type" value="Genomic_DNA"/>
</dbReference>
<gene>
    <name evidence="2" type="ORF">GCWU000321_01317</name>
</gene>
<feature type="transmembrane region" description="Helical" evidence="1">
    <location>
        <begin position="65"/>
        <end position="88"/>
    </location>
</feature>
<dbReference type="Proteomes" id="UP000004736">
    <property type="component" value="Unassembled WGS sequence"/>
</dbReference>
<feature type="transmembrane region" description="Helical" evidence="1">
    <location>
        <begin position="119"/>
        <end position="140"/>
    </location>
</feature>
<organism evidence="2 3">
    <name type="scientific">Dialister invisus DSM 15470</name>
    <dbReference type="NCBI Taxonomy" id="592028"/>
    <lineage>
        <taxon>Bacteria</taxon>
        <taxon>Bacillati</taxon>
        <taxon>Bacillota</taxon>
        <taxon>Negativicutes</taxon>
        <taxon>Veillonellales</taxon>
        <taxon>Veillonellaceae</taxon>
        <taxon>Dialister</taxon>
    </lineage>
</organism>
<name>C9LP43_9FIRM</name>
<keyword evidence="1" id="KW-0472">Membrane</keyword>
<keyword evidence="1" id="KW-1133">Transmembrane helix</keyword>
<accession>C9LP43</accession>
<feature type="transmembrane region" description="Helical" evidence="1">
    <location>
        <begin position="152"/>
        <end position="174"/>
    </location>
</feature>
<feature type="transmembrane region" description="Helical" evidence="1">
    <location>
        <begin position="186"/>
        <end position="206"/>
    </location>
</feature>
<evidence type="ECO:0000256" key="1">
    <source>
        <dbReference type="SAM" id="Phobius"/>
    </source>
</evidence>
<protein>
    <submittedName>
        <fullName evidence="2">Uncharacterized protein</fullName>
    </submittedName>
</protein>
<dbReference type="RefSeq" id="WP_007070262.1">
    <property type="nucleotide sequence ID" value="NZ_GG698602.1"/>
</dbReference>
<sequence length="209" mass="24436">MIMLGFMETEKEFIKNWEKYRGAAGCLRYLACWFLLGIIVIPLMLTAINPDIWSTVRMDQLAEEAVVFFGFGFWFCILPSLLIGLGMWDEKNRKYKYLLGGNMRYMPFKERPWKKGEKWQLYGIGSLMAAFSAFIIFASVTLMMSGTGRAVYMFRSSSAFFCFLFIYWIIHLLYFRRHDGPLYIHLWAKVIMAVLWLGTVGAVIQYSCF</sequence>
<evidence type="ECO:0000313" key="2">
    <source>
        <dbReference type="EMBL" id="EEW97329.1"/>
    </source>
</evidence>
<dbReference type="HOGENOM" id="CLU_1313772_0_0_9"/>
<dbReference type="GeneID" id="78277925"/>